<dbReference type="AlphaFoldDB" id="A0A511QNN3"/>
<keyword evidence="2" id="KW-1185">Reference proteome</keyword>
<organism evidence="1 2">
    <name type="scientific">Vibrio superstes NBRC 103154</name>
    <dbReference type="NCBI Taxonomy" id="1219062"/>
    <lineage>
        <taxon>Bacteria</taxon>
        <taxon>Pseudomonadati</taxon>
        <taxon>Pseudomonadota</taxon>
        <taxon>Gammaproteobacteria</taxon>
        <taxon>Vibrionales</taxon>
        <taxon>Vibrionaceae</taxon>
        <taxon>Vibrio</taxon>
    </lineage>
</organism>
<gene>
    <name evidence="1" type="ORF">VSU01S_10020</name>
</gene>
<name>A0A511QNN3_9VIBR</name>
<sequence>MSSIASLFLINLVSYERVFCFTTERVNMNLDQYNDITRLRPFPTNAEFDELVERMRDSAELSDLYTEIVEKVSQDYFFDCDECNCHAEPNVSRKRIKDKILSKAPQLAFFLKNIHPGAAHQVEALSVLRKQTVDFSNISDFKRDLRARHEARWTRQQKEEKGNNETQGGVSVLGSLSEELLKRAIETVSTSPDIFQTTQDDTKSYGDFVLMSLPNNLWFSVKSGFSRERLLASGFSNDLVGVGFFEEPGEFTSQHKVRNLKKAGFLAIYLPDVAVTEQQYDGDTSTYAEVQEFYNHAERVAPLNINGTQFFRPLSELGDDIKALLEQDLQRRSTLNF</sequence>
<comment type="caution">
    <text evidence="1">The sequence shown here is derived from an EMBL/GenBank/DDBJ whole genome shotgun (WGS) entry which is preliminary data.</text>
</comment>
<evidence type="ECO:0000313" key="2">
    <source>
        <dbReference type="Proteomes" id="UP000321113"/>
    </source>
</evidence>
<protein>
    <submittedName>
        <fullName evidence="1">Uncharacterized protein</fullName>
    </submittedName>
</protein>
<dbReference type="Proteomes" id="UP000321113">
    <property type="component" value="Unassembled WGS sequence"/>
</dbReference>
<evidence type="ECO:0000313" key="1">
    <source>
        <dbReference type="EMBL" id="GEM78757.1"/>
    </source>
</evidence>
<dbReference type="EMBL" id="BJXK01000003">
    <property type="protein sequence ID" value="GEM78757.1"/>
    <property type="molecule type" value="Genomic_DNA"/>
</dbReference>
<proteinExistence type="predicted"/>
<accession>A0A511QNN3</accession>
<reference evidence="1 2" key="1">
    <citation type="submission" date="2019-07" db="EMBL/GenBank/DDBJ databases">
        <title>Whole genome shotgun sequence of Vibrio superstes NBRC 103154.</title>
        <authorList>
            <person name="Hosoyama A."/>
            <person name="Uohara A."/>
            <person name="Ohji S."/>
            <person name="Ichikawa N."/>
        </authorList>
    </citation>
    <scope>NUCLEOTIDE SEQUENCE [LARGE SCALE GENOMIC DNA]</scope>
    <source>
        <strain evidence="1 2">NBRC 103154</strain>
    </source>
</reference>